<dbReference type="Pfam" id="PF08378">
    <property type="entry name" value="NERD"/>
    <property type="match status" value="1"/>
</dbReference>
<name>A0A7Y8VT88_9FIRM</name>
<gene>
    <name evidence="2" type="ORF">HW270_08190</name>
</gene>
<keyword evidence="3" id="KW-1185">Reference proteome</keyword>
<dbReference type="Proteomes" id="UP000526307">
    <property type="component" value="Unassembled WGS sequence"/>
</dbReference>
<sequence>MSENIIIAIVLAIAVLSAIVVLAYASEDQRNSAESGQKIAGIRGEQLTSRILSELLDSEDVLLTNVQIAYGDMETELDNVIINRHGVFIIEVKNYSGTLTGGAYDFNWIRIKCSRGGKLYRNPVKNPIRQVRRQIYILASYIRENGINVWVEGYAYLLRGNRPVKSAYILNNREDMNAAIHLRTSHKILKDTKSDIIELLINT</sequence>
<feature type="domain" description="NERD" evidence="1">
    <location>
        <begin position="40"/>
        <end position="161"/>
    </location>
</feature>
<organism evidence="2 3">
    <name type="scientific">Mogibacterium timidum</name>
    <dbReference type="NCBI Taxonomy" id="35519"/>
    <lineage>
        <taxon>Bacteria</taxon>
        <taxon>Bacillati</taxon>
        <taxon>Bacillota</taxon>
        <taxon>Clostridia</taxon>
        <taxon>Peptostreptococcales</taxon>
        <taxon>Anaerovoracaceae</taxon>
        <taxon>Mogibacterium</taxon>
    </lineage>
</organism>
<evidence type="ECO:0000313" key="2">
    <source>
        <dbReference type="EMBL" id="NWO24027.1"/>
    </source>
</evidence>
<dbReference type="RefSeq" id="WP_178978823.1">
    <property type="nucleotide sequence ID" value="NZ_JABXYR010000002.1"/>
</dbReference>
<dbReference type="EMBL" id="JABXYR010000002">
    <property type="protein sequence ID" value="NWO24027.1"/>
    <property type="molecule type" value="Genomic_DNA"/>
</dbReference>
<accession>A0A7Y8VT88</accession>
<dbReference type="AlphaFoldDB" id="A0A7Y8VT88"/>
<protein>
    <submittedName>
        <fullName evidence="2">NERD domain-containing protein</fullName>
    </submittedName>
</protein>
<reference evidence="2 3" key="1">
    <citation type="submission" date="2020-06" db="EMBL/GenBank/DDBJ databases">
        <title>Mogibacterium timidum strain W9173 genomic sequence.</title>
        <authorList>
            <person name="Wade W.G."/>
            <person name="Johnston C.D."/>
            <person name="Chen T."/>
            <person name="Dewhirst F.E."/>
        </authorList>
    </citation>
    <scope>NUCLEOTIDE SEQUENCE [LARGE SCALE GENOMIC DNA]</scope>
    <source>
        <strain evidence="2 3">W9173</strain>
    </source>
</reference>
<evidence type="ECO:0000313" key="3">
    <source>
        <dbReference type="Proteomes" id="UP000526307"/>
    </source>
</evidence>
<dbReference type="PROSITE" id="PS50965">
    <property type="entry name" value="NERD"/>
    <property type="match status" value="1"/>
</dbReference>
<dbReference type="InterPro" id="IPR011528">
    <property type="entry name" value="NERD"/>
</dbReference>
<evidence type="ECO:0000259" key="1">
    <source>
        <dbReference type="PROSITE" id="PS50965"/>
    </source>
</evidence>
<proteinExistence type="predicted"/>
<comment type="caution">
    <text evidence="2">The sequence shown here is derived from an EMBL/GenBank/DDBJ whole genome shotgun (WGS) entry which is preliminary data.</text>
</comment>